<comment type="cofactor">
    <cofactor evidence="2">
        <name>Mg(2+)</name>
        <dbReference type="ChEBI" id="CHEBI:18420"/>
    </cofactor>
</comment>
<dbReference type="PANTHER" id="PTHR42979:SF1">
    <property type="entry name" value="3-ISOPROPYLMALATE DEHYDROGENASE"/>
    <property type="match status" value="1"/>
</dbReference>
<dbReference type="GO" id="GO:0051287">
    <property type="term" value="F:NAD binding"/>
    <property type="evidence" value="ECO:0007669"/>
    <property type="project" value="InterPro"/>
</dbReference>
<evidence type="ECO:0000256" key="7">
    <source>
        <dbReference type="ARBA" id="ARBA00022430"/>
    </source>
</evidence>
<organism evidence="18">
    <name type="scientific">marine metagenome</name>
    <dbReference type="NCBI Taxonomy" id="408172"/>
    <lineage>
        <taxon>unclassified sequences</taxon>
        <taxon>metagenomes</taxon>
        <taxon>ecological metagenomes</taxon>
    </lineage>
</organism>
<keyword evidence="10" id="KW-0479">Metal-binding</keyword>
<evidence type="ECO:0000256" key="9">
    <source>
        <dbReference type="ARBA" id="ARBA00022605"/>
    </source>
</evidence>
<evidence type="ECO:0000256" key="3">
    <source>
        <dbReference type="ARBA" id="ARBA00004496"/>
    </source>
</evidence>
<dbReference type="Pfam" id="PF00180">
    <property type="entry name" value="Iso_dh"/>
    <property type="match status" value="1"/>
</dbReference>
<evidence type="ECO:0000256" key="13">
    <source>
        <dbReference type="ARBA" id="ARBA00023027"/>
    </source>
</evidence>
<comment type="subcellular location">
    <subcellularLocation>
        <location evidence="3">Cytoplasm</location>
    </subcellularLocation>
</comment>
<proteinExistence type="inferred from homology"/>
<dbReference type="GO" id="GO:0003862">
    <property type="term" value="F:3-isopropylmalate dehydrogenase activity"/>
    <property type="evidence" value="ECO:0007669"/>
    <property type="project" value="UniProtKB-EC"/>
</dbReference>
<comment type="pathway">
    <text evidence="15">Amino-acid biosynthesis.</text>
</comment>
<name>A0A381PSL3_9ZZZZ</name>
<evidence type="ECO:0000256" key="4">
    <source>
        <dbReference type="ARBA" id="ARBA00008319"/>
    </source>
</evidence>
<evidence type="ECO:0000256" key="10">
    <source>
        <dbReference type="ARBA" id="ARBA00022723"/>
    </source>
</evidence>
<dbReference type="AlphaFoldDB" id="A0A381PSL3"/>
<evidence type="ECO:0000256" key="12">
    <source>
        <dbReference type="ARBA" id="ARBA00023002"/>
    </source>
</evidence>
<evidence type="ECO:0000313" key="18">
    <source>
        <dbReference type="EMBL" id="SUZ69478.1"/>
    </source>
</evidence>
<keyword evidence="11" id="KW-0460">Magnesium</keyword>
<dbReference type="HAMAP" id="MF_01033">
    <property type="entry name" value="LeuB_type1"/>
    <property type="match status" value="1"/>
</dbReference>
<comment type="similarity">
    <text evidence="4">Belongs to the isocitrate and isopropylmalate dehydrogenases family. LeuB type 1 subfamily.</text>
</comment>
<dbReference type="SMART" id="SM01329">
    <property type="entry name" value="Iso_dh"/>
    <property type="match status" value="1"/>
</dbReference>
<keyword evidence="9" id="KW-0028">Amino-acid biosynthesis</keyword>
<dbReference type="InterPro" id="IPR004429">
    <property type="entry name" value="Isopropylmalate_DH"/>
</dbReference>
<keyword evidence="7" id="KW-0432">Leucine biosynthesis</keyword>
<dbReference type="NCBIfam" id="TIGR00169">
    <property type="entry name" value="leuB"/>
    <property type="match status" value="1"/>
</dbReference>
<evidence type="ECO:0000259" key="17">
    <source>
        <dbReference type="SMART" id="SM01329"/>
    </source>
</evidence>
<evidence type="ECO:0000256" key="6">
    <source>
        <dbReference type="ARBA" id="ARBA00013101"/>
    </source>
</evidence>
<protein>
    <recommendedName>
        <fullName evidence="6">3-isopropylmalate dehydrogenase</fullName>
        <ecNumber evidence="6">1.1.1.85</ecNumber>
    </recommendedName>
    <alternativeName>
        <fullName evidence="16">3-IPM-DH</fullName>
    </alternativeName>
</protein>
<sequence length="358" mass="38846">MSTKKILVTPGDGIGPEVTEQAILVLKNIAPRFGLQLELSEKPVGGAAYDLTGTPIPDETLEAAKNSDAVLLGAVGGPKWESLDFAVRPERGLLKLRSELELYANLRPAVIYGDLVNASTLKPEVVDGADLMVVRELTGGIYFGQPRGVEIRNGERVGFNTLVYSESEIRRIGKVGFEIAMKRGKKLTSVDKANVLESTELWREVVTEVGIDFPEVELSHMYADNAAMQIIRNPKQFDTMVTTNMFGDILSDAAAMMTGSLGMLPSASIGGKIGMYEPVHGSAPDISGQDKANPLAMILSVGMMLRYSFDLGEADEIIKQAVVETLETYRTGDVMAEGKKLIGCKEMGEKILQFLEQE</sequence>
<evidence type="ECO:0000256" key="11">
    <source>
        <dbReference type="ARBA" id="ARBA00022842"/>
    </source>
</evidence>
<keyword evidence="12" id="KW-0560">Oxidoreductase</keyword>
<evidence type="ECO:0000256" key="16">
    <source>
        <dbReference type="ARBA" id="ARBA00033138"/>
    </source>
</evidence>
<dbReference type="PROSITE" id="PS00470">
    <property type="entry name" value="IDH_IMDH"/>
    <property type="match status" value="1"/>
</dbReference>
<keyword evidence="13" id="KW-0520">NAD</keyword>
<dbReference type="EC" id="1.1.1.85" evidence="6"/>
<keyword evidence="8" id="KW-0963">Cytoplasm</keyword>
<dbReference type="FunFam" id="3.40.718.10:FF:000028">
    <property type="entry name" value="3-isopropylmalate dehydrogenase"/>
    <property type="match status" value="1"/>
</dbReference>
<reference evidence="18" key="1">
    <citation type="submission" date="2018-05" db="EMBL/GenBank/DDBJ databases">
        <authorList>
            <person name="Lanie J.A."/>
            <person name="Ng W.-L."/>
            <person name="Kazmierczak K.M."/>
            <person name="Andrzejewski T.M."/>
            <person name="Davidsen T.M."/>
            <person name="Wayne K.J."/>
            <person name="Tettelin H."/>
            <person name="Glass J.I."/>
            <person name="Rusch D."/>
            <person name="Podicherti R."/>
            <person name="Tsui H.-C.T."/>
            <person name="Winkler M.E."/>
        </authorList>
    </citation>
    <scope>NUCLEOTIDE SEQUENCE</scope>
</reference>
<dbReference type="SUPFAM" id="SSF53659">
    <property type="entry name" value="Isocitrate/Isopropylmalate dehydrogenase-like"/>
    <property type="match status" value="1"/>
</dbReference>
<evidence type="ECO:0000256" key="2">
    <source>
        <dbReference type="ARBA" id="ARBA00001946"/>
    </source>
</evidence>
<dbReference type="EMBL" id="UINC01001062">
    <property type="protein sequence ID" value="SUZ69478.1"/>
    <property type="molecule type" value="Genomic_DNA"/>
</dbReference>
<evidence type="ECO:0000256" key="14">
    <source>
        <dbReference type="ARBA" id="ARBA00023304"/>
    </source>
</evidence>
<dbReference type="GO" id="GO:0009098">
    <property type="term" value="P:L-leucine biosynthetic process"/>
    <property type="evidence" value="ECO:0007669"/>
    <property type="project" value="UniProtKB-KW"/>
</dbReference>
<dbReference type="GO" id="GO:0005829">
    <property type="term" value="C:cytosol"/>
    <property type="evidence" value="ECO:0007669"/>
    <property type="project" value="TreeGrafter"/>
</dbReference>
<dbReference type="InterPro" id="IPR024084">
    <property type="entry name" value="IsoPropMal-DH-like_dom"/>
</dbReference>
<dbReference type="PANTHER" id="PTHR42979">
    <property type="entry name" value="3-ISOPROPYLMALATE DEHYDROGENASE"/>
    <property type="match status" value="1"/>
</dbReference>
<comment type="subunit">
    <text evidence="5">Homodimer.</text>
</comment>
<evidence type="ECO:0000256" key="15">
    <source>
        <dbReference type="ARBA" id="ARBA00029440"/>
    </source>
</evidence>
<gene>
    <name evidence="18" type="ORF">METZ01_LOCUS22332</name>
</gene>
<accession>A0A381PSL3</accession>
<dbReference type="GO" id="GO:0000287">
    <property type="term" value="F:magnesium ion binding"/>
    <property type="evidence" value="ECO:0007669"/>
    <property type="project" value="InterPro"/>
</dbReference>
<keyword evidence="14" id="KW-0100">Branched-chain amino acid biosynthesis</keyword>
<feature type="domain" description="Isopropylmalate dehydrogenase-like" evidence="17">
    <location>
        <begin position="5"/>
        <end position="351"/>
    </location>
</feature>
<evidence type="ECO:0000256" key="8">
    <source>
        <dbReference type="ARBA" id="ARBA00022490"/>
    </source>
</evidence>
<evidence type="ECO:0000256" key="1">
    <source>
        <dbReference type="ARBA" id="ARBA00001936"/>
    </source>
</evidence>
<dbReference type="Gene3D" id="3.40.718.10">
    <property type="entry name" value="Isopropylmalate Dehydrogenase"/>
    <property type="match status" value="1"/>
</dbReference>
<comment type="cofactor">
    <cofactor evidence="1">
        <name>Mn(2+)</name>
        <dbReference type="ChEBI" id="CHEBI:29035"/>
    </cofactor>
</comment>
<dbReference type="InterPro" id="IPR019818">
    <property type="entry name" value="IsoCit/isopropylmalate_DH_CS"/>
</dbReference>
<evidence type="ECO:0000256" key="5">
    <source>
        <dbReference type="ARBA" id="ARBA00011738"/>
    </source>
</evidence>